<keyword evidence="1" id="KW-1133">Transmembrane helix</keyword>
<gene>
    <name evidence="2" type="ORF">Cch01nite_41230</name>
</gene>
<dbReference type="Proteomes" id="UP000632740">
    <property type="component" value="Unassembled WGS sequence"/>
</dbReference>
<feature type="transmembrane region" description="Helical" evidence="1">
    <location>
        <begin position="96"/>
        <end position="113"/>
    </location>
</feature>
<keyword evidence="3" id="KW-1185">Reference proteome</keyword>
<evidence type="ECO:0000313" key="2">
    <source>
        <dbReference type="EMBL" id="GIG23399.1"/>
    </source>
</evidence>
<dbReference type="AlphaFoldDB" id="A0A919P9K8"/>
<feature type="transmembrane region" description="Helical" evidence="1">
    <location>
        <begin position="119"/>
        <end position="138"/>
    </location>
</feature>
<reference evidence="2" key="1">
    <citation type="submission" date="2021-01" db="EMBL/GenBank/DDBJ databases">
        <title>Whole genome shotgun sequence of Cellulomonas chitinilytica NBRC 110799.</title>
        <authorList>
            <person name="Komaki H."/>
            <person name="Tamura T."/>
        </authorList>
    </citation>
    <scope>NUCLEOTIDE SEQUENCE</scope>
    <source>
        <strain evidence="2">NBRC 110799</strain>
    </source>
</reference>
<comment type="caution">
    <text evidence="2">The sequence shown here is derived from an EMBL/GenBank/DDBJ whole genome shotgun (WGS) entry which is preliminary data.</text>
</comment>
<keyword evidence="1" id="KW-0472">Membrane</keyword>
<keyword evidence="1" id="KW-0812">Transmembrane</keyword>
<evidence type="ECO:0000256" key="1">
    <source>
        <dbReference type="SAM" id="Phobius"/>
    </source>
</evidence>
<dbReference type="EMBL" id="BONK01000019">
    <property type="protein sequence ID" value="GIG23399.1"/>
    <property type="molecule type" value="Genomic_DNA"/>
</dbReference>
<feature type="transmembrane region" description="Helical" evidence="1">
    <location>
        <begin position="17"/>
        <end position="34"/>
    </location>
</feature>
<protein>
    <submittedName>
        <fullName evidence="2">Uncharacterized protein</fullName>
    </submittedName>
</protein>
<sequence>MTADDEHVPPSYGERTAWTYAVVIPVGTLGYLAVVVPRALTQPIDQVAWAGPMLWAMGLSIVASIVGAIVFAIVVRDHEGRLDVRDTQIERYGDRVALWFTTAGAIVALPLSMLEVDWFWIGSTLFVLAATGSTWGAIVQIRAHRGTFVG</sequence>
<feature type="transmembrane region" description="Helical" evidence="1">
    <location>
        <begin position="54"/>
        <end position="75"/>
    </location>
</feature>
<organism evidence="2 3">
    <name type="scientific">Cellulomonas chitinilytica</name>
    <dbReference type="NCBI Taxonomy" id="398759"/>
    <lineage>
        <taxon>Bacteria</taxon>
        <taxon>Bacillati</taxon>
        <taxon>Actinomycetota</taxon>
        <taxon>Actinomycetes</taxon>
        <taxon>Micrococcales</taxon>
        <taxon>Cellulomonadaceae</taxon>
        <taxon>Cellulomonas</taxon>
    </lineage>
</organism>
<proteinExistence type="predicted"/>
<accession>A0A919P9K8</accession>
<dbReference type="RefSeq" id="WP_203758405.1">
    <property type="nucleotide sequence ID" value="NZ_BONK01000019.1"/>
</dbReference>
<evidence type="ECO:0000313" key="3">
    <source>
        <dbReference type="Proteomes" id="UP000632740"/>
    </source>
</evidence>
<name>A0A919P9K8_9CELL</name>